<dbReference type="STRING" id="35608.A0A2U1QI64"/>
<dbReference type="AlphaFoldDB" id="A0A2U1QI64"/>
<organism evidence="1 2">
    <name type="scientific">Artemisia annua</name>
    <name type="common">Sweet wormwood</name>
    <dbReference type="NCBI Taxonomy" id="35608"/>
    <lineage>
        <taxon>Eukaryota</taxon>
        <taxon>Viridiplantae</taxon>
        <taxon>Streptophyta</taxon>
        <taxon>Embryophyta</taxon>
        <taxon>Tracheophyta</taxon>
        <taxon>Spermatophyta</taxon>
        <taxon>Magnoliopsida</taxon>
        <taxon>eudicotyledons</taxon>
        <taxon>Gunneridae</taxon>
        <taxon>Pentapetalae</taxon>
        <taxon>asterids</taxon>
        <taxon>campanulids</taxon>
        <taxon>Asterales</taxon>
        <taxon>Asteraceae</taxon>
        <taxon>Asteroideae</taxon>
        <taxon>Anthemideae</taxon>
        <taxon>Artemisiinae</taxon>
        <taxon>Artemisia</taxon>
    </lineage>
</organism>
<dbReference type="EMBL" id="PKPP01000108">
    <property type="protein sequence ID" value="PWA97696.1"/>
    <property type="molecule type" value="Genomic_DNA"/>
</dbReference>
<accession>A0A2U1QI64</accession>
<dbReference type="OrthoDB" id="1738433at2759"/>
<name>A0A2U1QI64_ARTAN</name>
<dbReference type="Proteomes" id="UP000245207">
    <property type="component" value="Unassembled WGS sequence"/>
</dbReference>
<dbReference type="GO" id="GO:0004386">
    <property type="term" value="F:helicase activity"/>
    <property type="evidence" value="ECO:0007669"/>
    <property type="project" value="UniProtKB-KW"/>
</dbReference>
<sequence length="246" mass="28304">MSYQYCDFQMPLMPLNQPCVTLDIIKHGTIHRLITYRTTYSPEIIKEILLFFFDHRCPLNGCYSQNSDQMLSRLIMIIVEFNVTMYMTNQGSPYMPNHCLPNTIRFCGKLEMLDRLLPKLKATDHWVTRSLYSKMEDASSEMLVVNNKKVIFKDYRRGTIPAMMAIVGGNLLKGTNWFEELLKLCKGSPTWHDTSYDGDCGWQPLKRCNLQVPKDLVLMNTRNKLLANGPESTLICSGLSTNQSII</sequence>
<comment type="caution">
    <text evidence="1">The sequence shown here is derived from an EMBL/GenBank/DDBJ whole genome shotgun (WGS) entry which is preliminary data.</text>
</comment>
<protein>
    <submittedName>
        <fullName evidence="1">Helicase, C-terminal</fullName>
    </submittedName>
</protein>
<proteinExistence type="predicted"/>
<keyword evidence="2" id="KW-1185">Reference proteome</keyword>
<keyword evidence="1" id="KW-0347">Helicase</keyword>
<keyword evidence="1" id="KW-0547">Nucleotide-binding</keyword>
<keyword evidence="1" id="KW-0378">Hydrolase</keyword>
<gene>
    <name evidence="1" type="ORF">CTI12_AA022630</name>
</gene>
<reference evidence="1 2" key="1">
    <citation type="journal article" date="2018" name="Mol. Plant">
        <title>The genome of Artemisia annua provides insight into the evolution of Asteraceae family and artemisinin biosynthesis.</title>
        <authorList>
            <person name="Shen Q."/>
            <person name="Zhang L."/>
            <person name="Liao Z."/>
            <person name="Wang S."/>
            <person name="Yan T."/>
            <person name="Shi P."/>
            <person name="Liu M."/>
            <person name="Fu X."/>
            <person name="Pan Q."/>
            <person name="Wang Y."/>
            <person name="Lv Z."/>
            <person name="Lu X."/>
            <person name="Zhang F."/>
            <person name="Jiang W."/>
            <person name="Ma Y."/>
            <person name="Chen M."/>
            <person name="Hao X."/>
            <person name="Li L."/>
            <person name="Tang Y."/>
            <person name="Lv G."/>
            <person name="Zhou Y."/>
            <person name="Sun X."/>
            <person name="Brodelius P.E."/>
            <person name="Rose J.K.C."/>
            <person name="Tang K."/>
        </authorList>
    </citation>
    <scope>NUCLEOTIDE SEQUENCE [LARGE SCALE GENOMIC DNA]</scope>
    <source>
        <strain evidence="2">cv. Huhao1</strain>
        <tissue evidence="1">Leaf</tissue>
    </source>
</reference>
<evidence type="ECO:0000313" key="2">
    <source>
        <dbReference type="Proteomes" id="UP000245207"/>
    </source>
</evidence>
<keyword evidence="1" id="KW-0067">ATP-binding</keyword>
<evidence type="ECO:0000313" key="1">
    <source>
        <dbReference type="EMBL" id="PWA97696.1"/>
    </source>
</evidence>